<keyword evidence="2" id="KW-1185">Reference proteome</keyword>
<organism evidence="1 2">
    <name type="scientific">Halorubrum saccharovorum</name>
    <dbReference type="NCBI Taxonomy" id="2248"/>
    <lineage>
        <taxon>Archaea</taxon>
        <taxon>Methanobacteriati</taxon>
        <taxon>Methanobacteriota</taxon>
        <taxon>Stenosarchaea group</taxon>
        <taxon>Halobacteria</taxon>
        <taxon>Halobacteriales</taxon>
        <taxon>Haloferacaceae</taxon>
        <taxon>Halorubrum</taxon>
    </lineage>
</organism>
<dbReference type="AlphaFoldDB" id="A0A0F8BGI0"/>
<dbReference type="EMBL" id="JNFH02000089">
    <property type="protein sequence ID" value="KKF39198.1"/>
    <property type="molecule type" value="Genomic_DNA"/>
</dbReference>
<name>A0A0F8BGI0_9EURY</name>
<feature type="non-terminal residue" evidence="1">
    <location>
        <position position="64"/>
    </location>
</feature>
<gene>
    <name evidence="1" type="ORF">FK85_30470</name>
</gene>
<comment type="caution">
    <text evidence="1">The sequence shown here is derived from an EMBL/GenBank/DDBJ whole genome shotgun (WGS) entry which is preliminary data.</text>
</comment>
<dbReference type="Proteomes" id="UP000053331">
    <property type="component" value="Unassembled WGS sequence"/>
</dbReference>
<protein>
    <submittedName>
        <fullName evidence="1">Uncharacterized protein</fullName>
    </submittedName>
</protein>
<evidence type="ECO:0000313" key="1">
    <source>
        <dbReference type="EMBL" id="KKF39198.1"/>
    </source>
</evidence>
<reference evidence="1 2" key="1">
    <citation type="journal article" date="2015" name="Genome Announc.">
        <title>Draft genome sequence of a Halorubrum H3 strain isolated from the burlinskoye salt lake (Altai Krai, Russia).</title>
        <authorList>
            <person name="Rozanov A.S."/>
            <person name="Bryanskaya A.V."/>
            <person name="Malup T.K."/>
            <person name="Kotenko A.V."/>
            <person name="Peltek S.E."/>
        </authorList>
    </citation>
    <scope>NUCLEOTIDE SEQUENCE [LARGE SCALE GENOMIC DNA]</scope>
    <source>
        <strain evidence="1 2">H3</strain>
    </source>
</reference>
<proteinExistence type="predicted"/>
<accession>A0A0F8BGI0</accession>
<sequence>MFIDALRYPIADRTRLDGTAKCLAALLLCGALVRFAARLWPDWSLVPRSRSLAVPLRRAGLGLL</sequence>
<evidence type="ECO:0000313" key="2">
    <source>
        <dbReference type="Proteomes" id="UP000053331"/>
    </source>
</evidence>